<organism evidence="1 2">
    <name type="scientific">Thelephora terrestris</name>
    <dbReference type="NCBI Taxonomy" id="56493"/>
    <lineage>
        <taxon>Eukaryota</taxon>
        <taxon>Fungi</taxon>
        <taxon>Dikarya</taxon>
        <taxon>Basidiomycota</taxon>
        <taxon>Agaricomycotina</taxon>
        <taxon>Agaricomycetes</taxon>
        <taxon>Thelephorales</taxon>
        <taxon>Thelephoraceae</taxon>
        <taxon>Thelephora</taxon>
    </lineage>
</organism>
<name>A0A9P6LAX7_9AGAM</name>
<gene>
    <name evidence="1" type="ORF">BJ322DRAFT_1017054</name>
</gene>
<comment type="caution">
    <text evidence="1">The sequence shown here is derived from an EMBL/GenBank/DDBJ whole genome shotgun (WGS) entry which is preliminary data.</text>
</comment>
<reference evidence="1" key="2">
    <citation type="submission" date="2020-11" db="EMBL/GenBank/DDBJ databases">
        <authorList>
            <consortium name="DOE Joint Genome Institute"/>
            <person name="Kuo A."/>
            <person name="Miyauchi S."/>
            <person name="Kiss E."/>
            <person name="Drula E."/>
            <person name="Kohler A."/>
            <person name="Sanchez-Garcia M."/>
            <person name="Andreopoulos B."/>
            <person name="Barry K.W."/>
            <person name="Bonito G."/>
            <person name="Buee M."/>
            <person name="Carver A."/>
            <person name="Chen C."/>
            <person name="Cichocki N."/>
            <person name="Clum A."/>
            <person name="Culley D."/>
            <person name="Crous P.W."/>
            <person name="Fauchery L."/>
            <person name="Girlanda M."/>
            <person name="Hayes R."/>
            <person name="Keri Z."/>
            <person name="Labutti K."/>
            <person name="Lipzen A."/>
            <person name="Lombard V."/>
            <person name="Magnuson J."/>
            <person name="Maillard F."/>
            <person name="Morin E."/>
            <person name="Murat C."/>
            <person name="Nolan M."/>
            <person name="Ohm R."/>
            <person name="Pangilinan J."/>
            <person name="Pereira M."/>
            <person name="Perotto S."/>
            <person name="Peter M."/>
            <person name="Riley R."/>
            <person name="Sitrit Y."/>
            <person name="Stielow B."/>
            <person name="Szollosi G."/>
            <person name="Zifcakova L."/>
            <person name="Stursova M."/>
            <person name="Spatafora J.W."/>
            <person name="Tedersoo L."/>
            <person name="Vaario L.-M."/>
            <person name="Yamada A."/>
            <person name="Yan M."/>
            <person name="Wang P."/>
            <person name="Xu J."/>
            <person name="Bruns T."/>
            <person name="Baldrian P."/>
            <person name="Vilgalys R."/>
            <person name="Henrissat B."/>
            <person name="Grigoriev I.V."/>
            <person name="Hibbett D."/>
            <person name="Nagy L.G."/>
            <person name="Martin F.M."/>
        </authorList>
    </citation>
    <scope>NUCLEOTIDE SEQUENCE</scope>
    <source>
        <strain evidence="1">UH-Tt-Lm1</strain>
    </source>
</reference>
<reference evidence="1" key="1">
    <citation type="journal article" date="2020" name="Nat. Commun.">
        <title>Large-scale genome sequencing of mycorrhizal fungi provides insights into the early evolution of symbiotic traits.</title>
        <authorList>
            <person name="Miyauchi S."/>
            <person name="Kiss E."/>
            <person name="Kuo A."/>
            <person name="Drula E."/>
            <person name="Kohler A."/>
            <person name="Sanchez-Garcia M."/>
            <person name="Morin E."/>
            <person name="Andreopoulos B."/>
            <person name="Barry K.W."/>
            <person name="Bonito G."/>
            <person name="Buee M."/>
            <person name="Carver A."/>
            <person name="Chen C."/>
            <person name="Cichocki N."/>
            <person name="Clum A."/>
            <person name="Culley D."/>
            <person name="Crous P.W."/>
            <person name="Fauchery L."/>
            <person name="Girlanda M."/>
            <person name="Hayes R.D."/>
            <person name="Keri Z."/>
            <person name="LaButti K."/>
            <person name="Lipzen A."/>
            <person name="Lombard V."/>
            <person name="Magnuson J."/>
            <person name="Maillard F."/>
            <person name="Murat C."/>
            <person name="Nolan M."/>
            <person name="Ohm R.A."/>
            <person name="Pangilinan J."/>
            <person name="Pereira M.F."/>
            <person name="Perotto S."/>
            <person name="Peter M."/>
            <person name="Pfister S."/>
            <person name="Riley R."/>
            <person name="Sitrit Y."/>
            <person name="Stielow J.B."/>
            <person name="Szollosi G."/>
            <person name="Zifcakova L."/>
            <person name="Stursova M."/>
            <person name="Spatafora J.W."/>
            <person name="Tedersoo L."/>
            <person name="Vaario L.M."/>
            <person name="Yamada A."/>
            <person name="Yan M."/>
            <person name="Wang P."/>
            <person name="Xu J."/>
            <person name="Bruns T."/>
            <person name="Baldrian P."/>
            <person name="Vilgalys R."/>
            <person name="Dunand C."/>
            <person name="Henrissat B."/>
            <person name="Grigoriev I.V."/>
            <person name="Hibbett D."/>
            <person name="Nagy L.G."/>
            <person name="Martin F.M."/>
        </authorList>
    </citation>
    <scope>NUCLEOTIDE SEQUENCE</scope>
    <source>
        <strain evidence="1">UH-Tt-Lm1</strain>
    </source>
</reference>
<evidence type="ECO:0000313" key="2">
    <source>
        <dbReference type="Proteomes" id="UP000736335"/>
    </source>
</evidence>
<dbReference type="AlphaFoldDB" id="A0A9P6LAX7"/>
<dbReference type="Proteomes" id="UP000736335">
    <property type="component" value="Unassembled WGS sequence"/>
</dbReference>
<proteinExistence type="predicted"/>
<evidence type="ECO:0000313" key="1">
    <source>
        <dbReference type="EMBL" id="KAF9790310.1"/>
    </source>
</evidence>
<dbReference type="EMBL" id="WIUZ02000002">
    <property type="protein sequence ID" value="KAF9790310.1"/>
    <property type="molecule type" value="Genomic_DNA"/>
</dbReference>
<protein>
    <submittedName>
        <fullName evidence="1">Uncharacterized protein</fullName>
    </submittedName>
</protein>
<accession>A0A9P6LAX7</accession>
<sequence length="226" mass="24757">MFTLSLSTCPWVLHERTLNKWPRSMLEVLCPGGTMSACGSASPTGIGVCTSSCGGWGGVWLARGHSGFKDILEDRCHEDVPCGESFLSGSYVLLPYQLKALDSDRGMEVAQGLCDQVVQGWWDVVVMLGKELFNLHGPLGSMSPPSRRVLITMFSMIDSVPWFVSSRKMKPLRVVMNIVGFGSKGMKRMFLGLLLGDAFDESAGVDIFLSIGFWDGNRNYGVFVEV</sequence>
<keyword evidence="2" id="KW-1185">Reference proteome</keyword>